<feature type="domain" description="AAA+ ATPase" evidence="3">
    <location>
        <begin position="250"/>
        <end position="411"/>
    </location>
</feature>
<feature type="region of interest" description="Disordered" evidence="1">
    <location>
        <begin position="485"/>
        <end position="508"/>
    </location>
</feature>
<keyword evidence="2" id="KW-0472">Membrane</keyword>
<feature type="transmembrane region" description="Helical" evidence="2">
    <location>
        <begin position="7"/>
        <end position="29"/>
    </location>
</feature>
<dbReference type="InterPro" id="IPR049945">
    <property type="entry name" value="AAA_22"/>
</dbReference>
<evidence type="ECO:0000313" key="5">
    <source>
        <dbReference type="Proteomes" id="UP000230821"/>
    </source>
</evidence>
<dbReference type="AlphaFoldDB" id="A0A2G6KBI9"/>
<sequence length="508" mass="57025">MKQFIKILLMILPGIVVVLLLFSVAWNFIAKAHIHQFEETVASQAAQQALKEKVAYKTTEYRTKRTYLEAQNRYQLEKIRLRIETLPRYAALKFYSAVGLLAFLSLSLIILAGGYTGAKIRQSSVCTARIGPHSEIPVHYKDLQHFYPIAVNLSLAEIEASVSTSHENAYQISRRMLDDITHYTRVLADQRSRKSSGSSTINMEATGPSQHLTYTPNFAHLLNNEMIAPNKPLILGYNRQGQPQYRTLQDLKTVAVAGWQGSGKTLSMAYLTASIILAYRTQAYIIDPHKHHAESLSSLLQPLEKTGYVTNVNPFETPLYIRRLNETLDRRLNGKELSTPGILLIIDEMERMAKMDCFDELIAFLSRCTEETRKANITFIGSAHKWTARHFKGRADIRGSMNSMLIHKTKPSQADLLLEDAASKHLVKQLQQAGEAILCTDYDPAPTIVSMPLCTRDDIQTIANMLDVKTSGTGNSIPQPNVLFQDWDGQSHGGNRTARSRLKIASHA</sequence>
<dbReference type="EMBL" id="PDSK01000104">
    <property type="protein sequence ID" value="PIE33027.1"/>
    <property type="molecule type" value="Genomic_DNA"/>
</dbReference>
<dbReference type="InterPro" id="IPR003593">
    <property type="entry name" value="AAA+_ATPase"/>
</dbReference>
<name>A0A2G6KBI9_9BACT</name>
<evidence type="ECO:0000256" key="2">
    <source>
        <dbReference type="SAM" id="Phobius"/>
    </source>
</evidence>
<proteinExistence type="predicted"/>
<keyword evidence="2" id="KW-0812">Transmembrane</keyword>
<dbReference type="SUPFAM" id="SSF52540">
    <property type="entry name" value="P-loop containing nucleoside triphosphate hydrolases"/>
    <property type="match status" value="1"/>
</dbReference>
<feature type="transmembrane region" description="Helical" evidence="2">
    <location>
        <begin position="94"/>
        <end position="115"/>
    </location>
</feature>
<keyword evidence="2" id="KW-1133">Transmembrane helix</keyword>
<reference evidence="4 5" key="1">
    <citation type="submission" date="2017-10" db="EMBL/GenBank/DDBJ databases">
        <title>Novel microbial diversity and functional potential in the marine mammal oral microbiome.</title>
        <authorList>
            <person name="Dudek N.K."/>
            <person name="Sun C.L."/>
            <person name="Burstein D."/>
            <person name="Kantor R.S."/>
            <person name="Aliaga Goltsman D.S."/>
            <person name="Bik E.M."/>
            <person name="Thomas B.C."/>
            <person name="Banfield J.F."/>
            <person name="Relman D.A."/>
        </authorList>
    </citation>
    <scope>NUCLEOTIDE SEQUENCE [LARGE SCALE GENOMIC DNA]</scope>
    <source>
        <strain evidence="4">DOLJORAL78_47_16</strain>
    </source>
</reference>
<protein>
    <recommendedName>
        <fullName evidence="3">AAA+ ATPase domain-containing protein</fullName>
    </recommendedName>
</protein>
<gene>
    <name evidence="4" type="ORF">CSA56_13310</name>
</gene>
<dbReference type="Pfam" id="PF13401">
    <property type="entry name" value="AAA_22"/>
    <property type="match status" value="1"/>
</dbReference>
<evidence type="ECO:0000313" key="4">
    <source>
        <dbReference type="EMBL" id="PIE33027.1"/>
    </source>
</evidence>
<dbReference type="Proteomes" id="UP000230821">
    <property type="component" value="Unassembled WGS sequence"/>
</dbReference>
<dbReference type="SMART" id="SM00382">
    <property type="entry name" value="AAA"/>
    <property type="match status" value="1"/>
</dbReference>
<dbReference type="Gene3D" id="3.40.50.300">
    <property type="entry name" value="P-loop containing nucleotide triphosphate hydrolases"/>
    <property type="match status" value="1"/>
</dbReference>
<accession>A0A2G6KBI9</accession>
<comment type="caution">
    <text evidence="4">The sequence shown here is derived from an EMBL/GenBank/DDBJ whole genome shotgun (WGS) entry which is preliminary data.</text>
</comment>
<evidence type="ECO:0000259" key="3">
    <source>
        <dbReference type="SMART" id="SM00382"/>
    </source>
</evidence>
<feature type="compositionally biased region" description="Basic residues" evidence="1">
    <location>
        <begin position="498"/>
        <end position="508"/>
    </location>
</feature>
<organism evidence="4 5">
    <name type="scientific">candidate division KSB3 bacterium</name>
    <dbReference type="NCBI Taxonomy" id="2044937"/>
    <lineage>
        <taxon>Bacteria</taxon>
        <taxon>candidate division KSB3</taxon>
    </lineage>
</organism>
<dbReference type="InterPro" id="IPR027417">
    <property type="entry name" value="P-loop_NTPase"/>
</dbReference>
<dbReference type="GO" id="GO:0016887">
    <property type="term" value="F:ATP hydrolysis activity"/>
    <property type="evidence" value="ECO:0007669"/>
    <property type="project" value="InterPro"/>
</dbReference>
<evidence type="ECO:0000256" key="1">
    <source>
        <dbReference type="SAM" id="MobiDB-lite"/>
    </source>
</evidence>